<reference evidence="2" key="1">
    <citation type="journal article" date="2018" name="DNA Res.">
        <title>Multiple hybrid de novo genome assembly of finger millet, an orphan allotetraploid crop.</title>
        <authorList>
            <person name="Hatakeyama M."/>
            <person name="Aluri S."/>
            <person name="Balachadran M.T."/>
            <person name="Sivarajan S.R."/>
            <person name="Patrignani A."/>
            <person name="Gruter S."/>
            <person name="Poveda L."/>
            <person name="Shimizu-Inatsugi R."/>
            <person name="Baeten J."/>
            <person name="Francoijs K.J."/>
            <person name="Nataraja K.N."/>
            <person name="Reddy Y.A.N."/>
            <person name="Phadnis S."/>
            <person name="Ravikumar R.L."/>
            <person name="Schlapbach R."/>
            <person name="Sreeman S.M."/>
            <person name="Shimizu K.K."/>
        </authorList>
    </citation>
    <scope>NUCLEOTIDE SEQUENCE</scope>
</reference>
<protein>
    <submittedName>
        <fullName evidence="2">Uncharacterized protein</fullName>
    </submittedName>
</protein>
<evidence type="ECO:0000313" key="2">
    <source>
        <dbReference type="EMBL" id="GJN37296.1"/>
    </source>
</evidence>
<dbReference type="PANTHER" id="PTHR33074">
    <property type="entry name" value="EXPRESSED PROTEIN-RELATED"/>
    <property type="match status" value="1"/>
</dbReference>
<accession>A0AAV5FRB1</accession>
<gene>
    <name evidence="2" type="primary">gb26232</name>
    <name evidence="2" type="ORF">PR202_gb26232</name>
</gene>
<comment type="caution">
    <text evidence="2">The sequence shown here is derived from an EMBL/GenBank/DDBJ whole genome shotgun (WGS) entry which is preliminary data.</text>
</comment>
<dbReference type="AlphaFoldDB" id="A0AAV5FRB1"/>
<reference evidence="2" key="2">
    <citation type="submission" date="2021-12" db="EMBL/GenBank/DDBJ databases">
        <title>Resequencing data analysis of finger millet.</title>
        <authorList>
            <person name="Hatakeyama M."/>
            <person name="Aluri S."/>
            <person name="Balachadran M.T."/>
            <person name="Sivarajan S.R."/>
            <person name="Poveda L."/>
            <person name="Shimizu-Inatsugi R."/>
            <person name="Schlapbach R."/>
            <person name="Sreeman S.M."/>
            <person name="Shimizu K.K."/>
        </authorList>
    </citation>
    <scope>NUCLEOTIDE SEQUENCE</scope>
</reference>
<proteinExistence type="predicted"/>
<dbReference type="PANTHER" id="PTHR33074:SF139">
    <property type="entry name" value="OS09G0567000 PROTEIN"/>
    <property type="match status" value="1"/>
</dbReference>
<evidence type="ECO:0000313" key="3">
    <source>
        <dbReference type="Proteomes" id="UP001054889"/>
    </source>
</evidence>
<dbReference type="EMBL" id="BQKI01000095">
    <property type="protein sequence ID" value="GJN37296.1"/>
    <property type="molecule type" value="Genomic_DNA"/>
</dbReference>
<keyword evidence="3" id="KW-1185">Reference proteome</keyword>
<name>A0AAV5FRB1_ELECO</name>
<evidence type="ECO:0000256" key="1">
    <source>
        <dbReference type="SAM" id="MobiDB-lite"/>
    </source>
</evidence>
<dbReference type="Proteomes" id="UP001054889">
    <property type="component" value="Unassembled WGS sequence"/>
</dbReference>
<organism evidence="2 3">
    <name type="scientific">Eleusine coracana subsp. coracana</name>
    <dbReference type="NCBI Taxonomy" id="191504"/>
    <lineage>
        <taxon>Eukaryota</taxon>
        <taxon>Viridiplantae</taxon>
        <taxon>Streptophyta</taxon>
        <taxon>Embryophyta</taxon>
        <taxon>Tracheophyta</taxon>
        <taxon>Spermatophyta</taxon>
        <taxon>Magnoliopsida</taxon>
        <taxon>Liliopsida</taxon>
        <taxon>Poales</taxon>
        <taxon>Poaceae</taxon>
        <taxon>PACMAD clade</taxon>
        <taxon>Chloridoideae</taxon>
        <taxon>Cynodonteae</taxon>
        <taxon>Eleusininae</taxon>
        <taxon>Eleusine</taxon>
    </lineage>
</organism>
<feature type="region of interest" description="Disordered" evidence="1">
    <location>
        <begin position="1"/>
        <end position="20"/>
    </location>
</feature>
<sequence length="84" mass="9430">MSLPLISLHPPSPEDVDLEADGPRPDWVLLDFSAYVDSRRNATTASCKTRDGVHDIHVTFFPAQPPRVSHFYVHCPSFGTQLLR</sequence>